<name>A0A163JFT3_ABSGL</name>
<dbReference type="Proteomes" id="UP000078561">
    <property type="component" value="Unassembled WGS sequence"/>
</dbReference>
<dbReference type="AlphaFoldDB" id="A0A163JFT3"/>
<dbReference type="InParanoid" id="A0A163JFT3"/>
<evidence type="ECO:0000313" key="2">
    <source>
        <dbReference type="Proteomes" id="UP000078561"/>
    </source>
</evidence>
<sequence length="221" mass="24301">MKLVGSDYCIPTGPSWEWVVMATRSFDLIHSLSFSSASTFTNVRTIDSFVVDAAFPILDLLLATISVSNGVKEPSCSCEAIPTQRNTTNDYNDRRSTVATTPTTILQSYGGSSPSPTSVSGVLSTVHQWTSDVGLKDRRTIPYPDHDEWKGAGGSSSERGTVPYVWVKAGVEMGDRIYRYGIKKSKSRWRNGSQQGLVFDGPLINQSRMNTPTDVMMIYLI</sequence>
<gene>
    <name evidence="1" type="primary">ABSGL_06828.1 scaffold 8678</name>
</gene>
<keyword evidence="2" id="KW-1185">Reference proteome</keyword>
<dbReference type="EMBL" id="LT553503">
    <property type="protein sequence ID" value="SAM01091.1"/>
    <property type="molecule type" value="Genomic_DNA"/>
</dbReference>
<protein>
    <submittedName>
        <fullName evidence="1">Uncharacterized protein</fullName>
    </submittedName>
</protein>
<evidence type="ECO:0000313" key="1">
    <source>
        <dbReference type="EMBL" id="SAM01091.1"/>
    </source>
</evidence>
<proteinExistence type="predicted"/>
<accession>A0A163JFT3</accession>
<reference evidence="1" key="1">
    <citation type="submission" date="2016-04" db="EMBL/GenBank/DDBJ databases">
        <authorList>
            <person name="Evans L.H."/>
            <person name="Alamgir A."/>
            <person name="Owens N."/>
            <person name="Weber N.D."/>
            <person name="Virtaneva K."/>
            <person name="Barbian K."/>
            <person name="Babar A."/>
            <person name="Rosenke K."/>
        </authorList>
    </citation>
    <scope>NUCLEOTIDE SEQUENCE [LARGE SCALE GENOMIC DNA]</scope>
    <source>
        <strain evidence="1">CBS 101.48</strain>
    </source>
</reference>
<organism evidence="1">
    <name type="scientific">Absidia glauca</name>
    <name type="common">Pin mould</name>
    <dbReference type="NCBI Taxonomy" id="4829"/>
    <lineage>
        <taxon>Eukaryota</taxon>
        <taxon>Fungi</taxon>
        <taxon>Fungi incertae sedis</taxon>
        <taxon>Mucoromycota</taxon>
        <taxon>Mucoromycotina</taxon>
        <taxon>Mucoromycetes</taxon>
        <taxon>Mucorales</taxon>
        <taxon>Cunninghamellaceae</taxon>
        <taxon>Absidia</taxon>
    </lineage>
</organism>